<dbReference type="InterPro" id="IPR009297">
    <property type="entry name" value="DUF952"/>
</dbReference>
<proteinExistence type="predicted"/>
<dbReference type="Pfam" id="PF06108">
    <property type="entry name" value="DUF952"/>
    <property type="match status" value="1"/>
</dbReference>
<dbReference type="STRING" id="882083.SacmaDRAFT_0293"/>
<sequence>MILHICSEADWAGVADNEHYRTRSLHEVGFIHCSDLGTVHLPATRLYRGRTDLLVLRVDPQLLDVPLRWEPGVPPEPQNPWFPHVYGPIPKAAVSSVHPFPPLPDGSFRPPPELTGLN</sequence>
<reference evidence="1 2" key="1">
    <citation type="journal article" date="2012" name="Stand. Genomic Sci.">
        <title>Genome sequence of the ocean sediment bacterium Saccharomonospora marina type strain (XMU15(T)).</title>
        <authorList>
            <person name="Klenk H.P."/>
            <person name="Lu M."/>
            <person name="Lucas S."/>
            <person name="Lapidus A."/>
            <person name="Copeland A."/>
            <person name="Pitluck S."/>
            <person name="Goodwin L.A."/>
            <person name="Han C."/>
            <person name="Tapia R."/>
            <person name="Brambilla E.M."/>
            <person name="Potter G."/>
            <person name="Land M."/>
            <person name="Ivanova N."/>
            <person name="Rohde M."/>
            <person name="Goker M."/>
            <person name="Detter J.C."/>
            <person name="Li W.J."/>
            <person name="Kyrpides N.C."/>
            <person name="Woyke T."/>
        </authorList>
    </citation>
    <scope>NUCLEOTIDE SEQUENCE [LARGE SCALE GENOMIC DNA]</scope>
    <source>
        <strain evidence="1 2">XMU15</strain>
    </source>
</reference>
<gene>
    <name evidence="1" type="ORF">SacmaDRAFT_0293</name>
</gene>
<dbReference type="Proteomes" id="UP000004926">
    <property type="component" value="Chromosome"/>
</dbReference>
<dbReference type="PANTHER" id="PTHR34129:SF1">
    <property type="entry name" value="DUF952 DOMAIN-CONTAINING PROTEIN"/>
    <property type="match status" value="1"/>
</dbReference>
<name>H5X178_9PSEU</name>
<evidence type="ECO:0000313" key="2">
    <source>
        <dbReference type="Proteomes" id="UP000004926"/>
    </source>
</evidence>
<dbReference type="Gene3D" id="3.20.170.20">
    <property type="entry name" value="Protein of unknown function DUF952"/>
    <property type="match status" value="1"/>
</dbReference>
<organism evidence="1 2">
    <name type="scientific">Saccharomonospora marina XMU15</name>
    <dbReference type="NCBI Taxonomy" id="882083"/>
    <lineage>
        <taxon>Bacteria</taxon>
        <taxon>Bacillati</taxon>
        <taxon>Actinomycetota</taxon>
        <taxon>Actinomycetes</taxon>
        <taxon>Pseudonocardiales</taxon>
        <taxon>Pseudonocardiaceae</taxon>
        <taxon>Saccharomonospora</taxon>
    </lineage>
</organism>
<dbReference type="eggNOG" id="COG3502">
    <property type="taxonomic scope" value="Bacteria"/>
</dbReference>
<dbReference type="PANTHER" id="PTHR34129">
    <property type="entry name" value="BLR1139 PROTEIN"/>
    <property type="match status" value="1"/>
</dbReference>
<dbReference type="HOGENOM" id="CLU_129452_1_0_11"/>
<evidence type="ECO:0000313" key="1">
    <source>
        <dbReference type="EMBL" id="EHR48602.1"/>
    </source>
</evidence>
<accession>H5X178</accession>
<dbReference type="OrthoDB" id="5638018at2"/>
<evidence type="ECO:0008006" key="3">
    <source>
        <dbReference type="Google" id="ProtNLM"/>
    </source>
</evidence>
<dbReference type="EMBL" id="CM001439">
    <property type="protein sequence ID" value="EHR48602.1"/>
    <property type="molecule type" value="Genomic_DNA"/>
</dbReference>
<dbReference type="RefSeq" id="WP_009151993.1">
    <property type="nucleotide sequence ID" value="NZ_CM001439.1"/>
</dbReference>
<protein>
    <recommendedName>
        <fullName evidence="3">Glutathione S-transferase</fullName>
    </recommendedName>
</protein>
<dbReference type="AlphaFoldDB" id="H5X178"/>
<keyword evidence="2" id="KW-1185">Reference proteome</keyword>
<dbReference type="SUPFAM" id="SSF56399">
    <property type="entry name" value="ADP-ribosylation"/>
    <property type="match status" value="1"/>
</dbReference>